<dbReference type="InterPro" id="IPR016164">
    <property type="entry name" value="FAD-linked_Oxase-like_C"/>
</dbReference>
<dbReference type="InterPro" id="IPR051914">
    <property type="entry name" value="FAD-linked_OxidoTrans_Type4"/>
</dbReference>
<dbReference type="GO" id="GO:0071949">
    <property type="term" value="F:FAD binding"/>
    <property type="evidence" value="ECO:0007669"/>
    <property type="project" value="InterPro"/>
</dbReference>
<dbReference type="Pfam" id="PF02913">
    <property type="entry name" value="FAD-oxidase_C"/>
    <property type="match status" value="1"/>
</dbReference>
<gene>
    <name evidence="6" type="ordered locus">MSMEI_0367</name>
</gene>
<dbReference type="SUPFAM" id="SSF56176">
    <property type="entry name" value="FAD-binding/transporter-associated domain-like"/>
    <property type="match status" value="2"/>
</dbReference>
<dbReference type="InterPro" id="IPR016169">
    <property type="entry name" value="FAD-bd_PCMH_sub2"/>
</dbReference>
<feature type="domain" description="FAD-binding PCMH-type" evidence="5">
    <location>
        <begin position="48"/>
        <end position="224"/>
    </location>
</feature>
<evidence type="ECO:0000256" key="4">
    <source>
        <dbReference type="ARBA" id="ARBA00023002"/>
    </source>
</evidence>
<dbReference type="PROSITE" id="PS51387">
    <property type="entry name" value="FAD_PCMH"/>
    <property type="match status" value="1"/>
</dbReference>
<dbReference type="InterPro" id="IPR006094">
    <property type="entry name" value="Oxid_FAD_bind_N"/>
</dbReference>
<dbReference type="AlphaFoldDB" id="I7FD65"/>
<reference evidence="6 7" key="2">
    <citation type="journal article" date="2009" name="Genome Res.">
        <title>Ortho-proteogenomics: multiple proteomes investigation through orthology and a new MS-based protocol.</title>
        <authorList>
            <person name="Gallien S."/>
            <person name="Perrodou E."/>
            <person name="Carapito C."/>
            <person name="Deshayes C."/>
            <person name="Reyrat J.M."/>
            <person name="Van Dorsselaer A."/>
            <person name="Poch O."/>
            <person name="Schaeffer C."/>
            <person name="Lecompte O."/>
        </authorList>
    </citation>
    <scope>NUCLEOTIDE SEQUENCE [LARGE SCALE GENOMIC DNA]</scope>
    <source>
        <strain evidence="7">ATCC 700084 / mc(2)155</strain>
    </source>
</reference>
<dbReference type="PANTHER" id="PTHR42934:SF2">
    <property type="entry name" value="GLYCOLATE OXIDASE SUBUNIT GLCD"/>
    <property type="match status" value="1"/>
</dbReference>
<dbReference type="Pfam" id="PF01565">
    <property type="entry name" value="FAD_binding_4"/>
    <property type="match status" value="1"/>
</dbReference>
<proteinExistence type="predicted"/>
<dbReference type="GO" id="GO:0016491">
    <property type="term" value="F:oxidoreductase activity"/>
    <property type="evidence" value="ECO:0007669"/>
    <property type="project" value="UniProtKB-KW"/>
</dbReference>
<sequence length="625" mass="65542">MVQMSALTAPNVTVDKTLIHRFTEAVAGHAEVITDGAVLDARGHDFWGVGGTAELLLHPHDRDEVAAIMRIASQHQVPIVPRGGASNCSGGMMPARGRVLLDLSNLNRIIDVDVESRCARVEPGVINSALQEHLAPYGLCFSPDPVSAHLATVGGNIIENAGGPHALKYGVTYNHILGVEVVLPDGTTVTLDAEDDGPDLLGLVVGSEGTLGIVTEATVALRPVAEVTHSLMGAFATAREAADTIAAIIATGVVPAAVEWLDHDGIMGLQQFYDTGYPLDADSIVLIDVDGTADEVARDQAIVERVLRERATTVRIAEDEKDRAALWYGRLHAPDSVVQSGKGFFIGDVTVPRDRIPEMQEAIGATAERHKDGLLFIAVCGHAGDGDLHPTTFYDKDNPLAASALEAANNEIIEAALRLGGTITGEHGVGTEKIQFMTKRFTPVEIAAQRAIKEAFDPAGLLNPGVMLPEQSPDEPVTAAFGTAVRDAVEGTLLTDPGAALTTGTDTGIAANLGNLSLVVGADATVEQINRYLDDHGIFCPAVPATGGERSIGEVVATATGAERIGIRHALLGADVTVVDGNAAARFGAETMKDVAGYDAKRLYIGGHGAFGALRTLIFKICVRR</sequence>
<keyword evidence="4 6" id="KW-0560">Oxidoreductase</keyword>
<dbReference type="InterPro" id="IPR004113">
    <property type="entry name" value="FAD-bd_oxidored_4_C"/>
</dbReference>
<evidence type="ECO:0000256" key="2">
    <source>
        <dbReference type="ARBA" id="ARBA00022630"/>
    </source>
</evidence>
<dbReference type="InterPro" id="IPR016166">
    <property type="entry name" value="FAD-bd_PCMH"/>
</dbReference>
<evidence type="ECO:0000256" key="1">
    <source>
        <dbReference type="ARBA" id="ARBA00001974"/>
    </source>
</evidence>
<dbReference type="EMBL" id="CP001663">
    <property type="protein sequence ID" value="AFP36848.1"/>
    <property type="molecule type" value="Genomic_DNA"/>
</dbReference>
<name>I7FD65_MYCS2</name>
<keyword evidence="3" id="KW-0274">FAD</keyword>
<comment type="cofactor">
    <cofactor evidence="1">
        <name>FAD</name>
        <dbReference type="ChEBI" id="CHEBI:57692"/>
    </cofactor>
</comment>
<dbReference type="PATRIC" id="fig|246196.56.peg.374"/>
<dbReference type="PANTHER" id="PTHR42934">
    <property type="entry name" value="GLYCOLATE OXIDASE SUBUNIT GLCD"/>
    <property type="match status" value="1"/>
</dbReference>
<dbReference type="Gene3D" id="3.30.465.10">
    <property type="match status" value="2"/>
</dbReference>
<evidence type="ECO:0000313" key="6">
    <source>
        <dbReference type="EMBL" id="AFP36848.1"/>
    </source>
</evidence>
<keyword evidence="2" id="KW-0285">Flavoprotein</keyword>
<organism evidence="6 7">
    <name type="scientific">Mycolicibacterium smegmatis (strain ATCC 700084 / mc(2)155)</name>
    <name type="common">Mycobacterium smegmatis</name>
    <dbReference type="NCBI Taxonomy" id="246196"/>
    <lineage>
        <taxon>Bacteria</taxon>
        <taxon>Bacillati</taxon>
        <taxon>Actinomycetota</taxon>
        <taxon>Actinomycetes</taxon>
        <taxon>Mycobacteriales</taxon>
        <taxon>Mycobacteriaceae</taxon>
        <taxon>Mycolicibacterium</taxon>
    </lineage>
</organism>
<protein>
    <submittedName>
        <fullName evidence="6">Glycolate oxidase, subunit GlcD</fullName>
        <ecNumber evidence="6">1.1.-.-</ecNumber>
    </submittedName>
</protein>
<dbReference type="InterPro" id="IPR016171">
    <property type="entry name" value="Vanillyl_alc_oxidase_C-sub2"/>
</dbReference>
<dbReference type="Gene3D" id="1.10.45.10">
    <property type="entry name" value="Vanillyl-alcohol Oxidase, Chain A, domain 4"/>
    <property type="match status" value="1"/>
</dbReference>
<dbReference type="Proteomes" id="UP000006158">
    <property type="component" value="Chromosome"/>
</dbReference>
<dbReference type="InterPro" id="IPR036318">
    <property type="entry name" value="FAD-bd_PCMH-like_sf"/>
</dbReference>
<evidence type="ECO:0000313" key="7">
    <source>
        <dbReference type="Proteomes" id="UP000006158"/>
    </source>
</evidence>
<evidence type="ECO:0000259" key="5">
    <source>
        <dbReference type="PROSITE" id="PS51387"/>
    </source>
</evidence>
<reference evidence="6 7" key="1">
    <citation type="journal article" date="2007" name="Genome Biol.">
        <title>Interrupted coding sequences in Mycobacterium smegmatis: authentic mutations or sequencing errors?</title>
        <authorList>
            <person name="Deshayes C."/>
            <person name="Perrodou E."/>
            <person name="Gallien S."/>
            <person name="Euphrasie D."/>
            <person name="Schaeffer C."/>
            <person name="Van-Dorsselaer A."/>
            <person name="Poch O."/>
            <person name="Lecompte O."/>
            <person name="Reyrat J.M."/>
        </authorList>
    </citation>
    <scope>NUCLEOTIDE SEQUENCE [LARGE SCALE GENOMIC DNA]</scope>
    <source>
        <strain evidence="7">ATCC 700084 / mc(2)155</strain>
    </source>
</reference>
<dbReference type="SUPFAM" id="SSF55103">
    <property type="entry name" value="FAD-linked oxidases, C-terminal domain"/>
    <property type="match status" value="1"/>
</dbReference>
<evidence type="ECO:0000256" key="3">
    <source>
        <dbReference type="ARBA" id="ARBA00022827"/>
    </source>
</evidence>
<dbReference type="EC" id="1.1.-.-" evidence="6"/>
<accession>I7FD65</accession>
<dbReference type="KEGG" id="msg:MSMEI_0367"/>
<dbReference type="Gene3D" id="3.30.70.2740">
    <property type="match status" value="1"/>
</dbReference>